<accession>A0A173U6F9</accession>
<protein>
    <submittedName>
        <fullName evidence="2">Uncharacterized protein</fullName>
    </submittedName>
</protein>
<evidence type="ECO:0000256" key="1">
    <source>
        <dbReference type="SAM" id="MobiDB-lite"/>
    </source>
</evidence>
<evidence type="ECO:0000313" key="2">
    <source>
        <dbReference type="EMBL" id="CUN09887.1"/>
    </source>
</evidence>
<organism evidence="2 3">
    <name type="scientific">Dorea longicatena</name>
    <dbReference type="NCBI Taxonomy" id="88431"/>
    <lineage>
        <taxon>Bacteria</taxon>
        <taxon>Bacillati</taxon>
        <taxon>Bacillota</taxon>
        <taxon>Clostridia</taxon>
        <taxon>Lachnospirales</taxon>
        <taxon>Lachnospiraceae</taxon>
        <taxon>Dorea</taxon>
    </lineage>
</organism>
<evidence type="ECO:0000313" key="3">
    <source>
        <dbReference type="Proteomes" id="UP000095597"/>
    </source>
</evidence>
<reference evidence="2 3" key="1">
    <citation type="submission" date="2015-09" db="EMBL/GenBank/DDBJ databases">
        <authorList>
            <consortium name="Pathogen Informatics"/>
        </authorList>
    </citation>
    <scope>NUCLEOTIDE SEQUENCE [LARGE SCALE GENOMIC DNA]</scope>
    <source>
        <strain evidence="2 3">2789STDY5834961</strain>
    </source>
</reference>
<feature type="region of interest" description="Disordered" evidence="1">
    <location>
        <begin position="104"/>
        <end position="134"/>
    </location>
</feature>
<dbReference type="OrthoDB" id="1957175at2"/>
<sequence>MGALKSGAFPVELNGKEYGLLFSLNALDEVQEKFGGYDKLSEVFNKDNPNLFKDTRWLLTLLINEALLAEDENAQLLEEKRVGRLIHAGNLQEVQNAIFKSFYRGTAGDNSDTENENDGEETTEEGNRAAVQEN</sequence>
<name>A0A173U6F9_9FIRM</name>
<feature type="compositionally biased region" description="Acidic residues" evidence="1">
    <location>
        <begin position="111"/>
        <end position="124"/>
    </location>
</feature>
<dbReference type="AlphaFoldDB" id="A0A173U6F9"/>
<dbReference type="EMBL" id="CYXO01000011">
    <property type="protein sequence ID" value="CUN09887.1"/>
    <property type="molecule type" value="Genomic_DNA"/>
</dbReference>
<dbReference type="Proteomes" id="UP000095597">
    <property type="component" value="Unassembled WGS sequence"/>
</dbReference>
<gene>
    <name evidence="2" type="ORF">ERS852573_01916</name>
</gene>
<dbReference type="RefSeq" id="WP_009297822.1">
    <property type="nucleotide sequence ID" value="NZ_CAXVIO010000007.1"/>
</dbReference>
<proteinExistence type="predicted"/>